<keyword evidence="2" id="KW-0812">Transmembrane</keyword>
<feature type="region of interest" description="Disordered" evidence="1">
    <location>
        <begin position="1"/>
        <end position="30"/>
    </location>
</feature>
<dbReference type="OMA" id="EVCVCCL"/>
<evidence type="ECO:0000256" key="2">
    <source>
        <dbReference type="SAM" id="Phobius"/>
    </source>
</evidence>
<keyword evidence="2" id="KW-1133">Transmembrane helix</keyword>
<protein>
    <recommendedName>
        <fullName evidence="5">Orofacial cleft 1 candidate gene 1 protein</fullName>
    </recommendedName>
</protein>
<feature type="transmembrane region" description="Helical" evidence="2">
    <location>
        <begin position="599"/>
        <end position="622"/>
    </location>
</feature>
<dbReference type="Proteomes" id="UP000287033">
    <property type="component" value="Unassembled WGS sequence"/>
</dbReference>
<evidence type="ECO:0008006" key="5">
    <source>
        <dbReference type="Google" id="ProtNLM"/>
    </source>
</evidence>
<feature type="transmembrane region" description="Helical" evidence="2">
    <location>
        <begin position="701"/>
        <end position="723"/>
    </location>
</feature>
<dbReference type="PANTHER" id="PTHR33862">
    <property type="entry name" value="OROFACIAL CLEFT 1 CANDIDATE GENE 1 PROTEIN"/>
    <property type="match status" value="1"/>
</dbReference>
<dbReference type="InterPro" id="IPR031390">
    <property type="entry name" value="OFCC1"/>
</dbReference>
<gene>
    <name evidence="3" type="ORF">chiPu_0002156</name>
</gene>
<feature type="transmembrane region" description="Helical" evidence="2">
    <location>
        <begin position="756"/>
        <end position="782"/>
    </location>
</feature>
<keyword evidence="4" id="KW-1185">Reference proteome</keyword>
<organism evidence="3 4">
    <name type="scientific">Chiloscyllium punctatum</name>
    <name type="common">Brownbanded bambooshark</name>
    <name type="synonym">Hemiscyllium punctatum</name>
    <dbReference type="NCBI Taxonomy" id="137246"/>
    <lineage>
        <taxon>Eukaryota</taxon>
        <taxon>Metazoa</taxon>
        <taxon>Chordata</taxon>
        <taxon>Craniata</taxon>
        <taxon>Vertebrata</taxon>
        <taxon>Chondrichthyes</taxon>
        <taxon>Elasmobranchii</taxon>
        <taxon>Galeomorphii</taxon>
        <taxon>Galeoidea</taxon>
        <taxon>Orectolobiformes</taxon>
        <taxon>Hemiscylliidae</taxon>
        <taxon>Chiloscyllium</taxon>
    </lineage>
</organism>
<dbReference type="EMBL" id="BEZZ01000038">
    <property type="protein sequence ID" value="GCC23758.1"/>
    <property type="molecule type" value="Genomic_DNA"/>
</dbReference>
<reference evidence="3 4" key="1">
    <citation type="journal article" date="2018" name="Nat. Ecol. Evol.">
        <title>Shark genomes provide insights into elasmobranch evolution and the origin of vertebrates.</title>
        <authorList>
            <person name="Hara Y"/>
            <person name="Yamaguchi K"/>
            <person name="Onimaru K"/>
            <person name="Kadota M"/>
            <person name="Koyanagi M"/>
            <person name="Keeley SD"/>
            <person name="Tatsumi K"/>
            <person name="Tanaka K"/>
            <person name="Motone F"/>
            <person name="Kageyama Y"/>
            <person name="Nozu R"/>
            <person name="Adachi N"/>
            <person name="Nishimura O"/>
            <person name="Nakagawa R"/>
            <person name="Tanegashima C"/>
            <person name="Kiyatake I"/>
            <person name="Matsumoto R"/>
            <person name="Murakumo K"/>
            <person name="Nishida K"/>
            <person name="Terakita A"/>
            <person name="Kuratani S"/>
            <person name="Sato K"/>
            <person name="Hyodo S Kuraku.S."/>
        </authorList>
    </citation>
    <scope>NUCLEOTIDE SEQUENCE [LARGE SCALE GENOMIC DNA]</scope>
</reference>
<name>A0A401S082_CHIPU</name>
<dbReference type="OrthoDB" id="347244at2759"/>
<dbReference type="AlphaFoldDB" id="A0A401S082"/>
<comment type="caution">
    <text evidence="3">The sequence shown here is derived from an EMBL/GenBank/DDBJ whole genome shotgun (WGS) entry which is preliminary data.</text>
</comment>
<dbReference type="PANTHER" id="PTHR33862:SF3">
    <property type="entry name" value="OROFACIAL CLEFT 1 CANDIDATE GENE 1 PROTEIN"/>
    <property type="match status" value="1"/>
</dbReference>
<sequence>MVKDNRSAAEGIENPAFNISTRNPSAHHNSTEKEIRHDRHNGTLAVHQQKLLLQTYDQARAPDKNDDMDFYLKLLKLLEDEEGSLEEGIPETTGACMGRESTGVHSNILGLRQEVESETIPPYVEQFEESVQDDVIMVGSLSLEQAQDQRQRFLNAHIDCRSQEKHLVRLEKLSVKTQEEQTKQRVMAFAREKTKETKPQEEFNPEQSEILQESLLAAFQIAENQLLKALESRRGEVMAMYGDLTEVKHQYRGMQGHRWKVEWSGTPQPVQIELKCLRAVKDKLPKGQFILRISLYSRLGGYPLQWSNSKDHNWTGTTQPVHHDGNFYNVELSFNQSIAAVLPSQNDLQPGMVLVFELFLLHGISTSIEQPVGWGAFPICNSQLEILQGKYKCPLLRGHRDSKIDEFRKIEDLISSDIDHWLSNLYFQIIKLPKSLLGQKEYVVELQLPPHFVNLPECSYASGRKETNKNTTDTNSNLKESATSNGFHMDGKEKANLNLKAQESCGSNIDSEEKFNELTAANDQSGIFFQAIPHNRLEFHTEAKCQSPVEKDRFPQVLPYLEDQDQYRFSVLSESSLDKAMETLAMRTWFVGRMFLEEFGISCWCSSEVLLILLLLTLNWFLRLYLHYCSQWLCLQAIGVPVNKFHFYPHTVELSYQNSLLHTWEELTIVALGPLTLNVAMLVMAMIRWLCHILFGSFPSFLSRFILAMGVWTVLDPLAMFIVDGILGRLAYSTDSPIADAAKLYWLFYRMQHSGIPGILITVILYIVMFVSSLAILCFYFLRLHNRGRFLDIFYRLHSTEERFFVPLDLELSNQELNYIMKKAEQWRGINGERRKVAVYDYIWNDEHITHPSCSCASQEGNQTSGSEAGCGEITTHVSIYIIHLSGLQELYRHFLRLPDGAIVEVFGAISSTNPARSEVHTLIQRQVNNVDNVLQSSELRERQRKI</sequence>
<evidence type="ECO:0000256" key="1">
    <source>
        <dbReference type="SAM" id="MobiDB-lite"/>
    </source>
</evidence>
<feature type="compositionally biased region" description="Polar residues" evidence="1">
    <location>
        <begin position="469"/>
        <end position="486"/>
    </location>
</feature>
<evidence type="ECO:0000313" key="3">
    <source>
        <dbReference type="EMBL" id="GCC23758.1"/>
    </source>
</evidence>
<proteinExistence type="predicted"/>
<feature type="region of interest" description="Disordered" evidence="1">
    <location>
        <begin position="463"/>
        <end position="489"/>
    </location>
</feature>
<evidence type="ECO:0000313" key="4">
    <source>
        <dbReference type="Proteomes" id="UP000287033"/>
    </source>
</evidence>
<keyword evidence="2" id="KW-0472">Membrane</keyword>
<dbReference type="Pfam" id="PF15680">
    <property type="entry name" value="OFCC1"/>
    <property type="match status" value="1"/>
</dbReference>
<feature type="compositionally biased region" description="Polar residues" evidence="1">
    <location>
        <begin position="17"/>
        <end position="28"/>
    </location>
</feature>
<accession>A0A401S082</accession>